<keyword evidence="1" id="KW-0175">Coiled coil</keyword>
<evidence type="ECO:0000313" key="2">
    <source>
        <dbReference type="EMBL" id="TJY41474.1"/>
    </source>
</evidence>
<dbReference type="Proteomes" id="UP000309673">
    <property type="component" value="Unassembled WGS sequence"/>
</dbReference>
<comment type="caution">
    <text evidence="2">The sequence shown here is derived from an EMBL/GenBank/DDBJ whole genome shotgun (WGS) entry which is preliminary data.</text>
</comment>
<dbReference type="RefSeq" id="WP_136778394.1">
    <property type="nucleotide sequence ID" value="NZ_SUPK01000006.1"/>
</dbReference>
<name>A0A4U0FBC0_9BACL</name>
<accession>A0A4U0FBC0</accession>
<dbReference type="AlphaFoldDB" id="A0A4U0FBC0"/>
<protein>
    <recommendedName>
        <fullName evidence="4">Hydrolase</fullName>
    </recommendedName>
</protein>
<organism evidence="2 3">
    <name type="scientific">Cohnella pontilimi</name>
    <dbReference type="NCBI Taxonomy" id="2564100"/>
    <lineage>
        <taxon>Bacteria</taxon>
        <taxon>Bacillati</taxon>
        <taxon>Bacillota</taxon>
        <taxon>Bacilli</taxon>
        <taxon>Bacillales</taxon>
        <taxon>Paenibacillaceae</taxon>
        <taxon>Cohnella</taxon>
    </lineage>
</organism>
<sequence length="115" mass="13202">MDERKTYYVAVGAGSILEDREAAAFEFEIQANEEELNKLQEMFEELSSADEAAAFRFPVPPVTASEQERNAEYDHQLHSIYQLLYETGTEETKRHIESIGILKTTPERECLQKPC</sequence>
<proteinExistence type="predicted"/>
<dbReference type="EMBL" id="SUPK01000006">
    <property type="protein sequence ID" value="TJY41474.1"/>
    <property type="molecule type" value="Genomic_DNA"/>
</dbReference>
<keyword evidence="3" id="KW-1185">Reference proteome</keyword>
<evidence type="ECO:0000313" key="3">
    <source>
        <dbReference type="Proteomes" id="UP000309673"/>
    </source>
</evidence>
<evidence type="ECO:0000256" key="1">
    <source>
        <dbReference type="SAM" id="Coils"/>
    </source>
</evidence>
<gene>
    <name evidence="2" type="ORF">E5161_13815</name>
</gene>
<evidence type="ECO:0008006" key="4">
    <source>
        <dbReference type="Google" id="ProtNLM"/>
    </source>
</evidence>
<reference evidence="2 3" key="1">
    <citation type="submission" date="2019-04" db="EMBL/GenBank/DDBJ databases">
        <title>Cohnella sp. nov., isolated from soil.</title>
        <authorList>
            <person name="Kim W."/>
        </authorList>
    </citation>
    <scope>NUCLEOTIDE SEQUENCE [LARGE SCALE GENOMIC DNA]</scope>
    <source>
        <strain evidence="2 3">CAU 1483</strain>
    </source>
</reference>
<dbReference type="OrthoDB" id="2706506at2"/>
<feature type="coiled-coil region" evidence="1">
    <location>
        <begin position="22"/>
        <end position="52"/>
    </location>
</feature>